<organism evidence="1 2">
    <name type="scientific">Mycobacterium pseudoshottsii</name>
    <dbReference type="NCBI Taxonomy" id="265949"/>
    <lineage>
        <taxon>Bacteria</taxon>
        <taxon>Bacillati</taxon>
        <taxon>Actinomycetota</taxon>
        <taxon>Actinomycetes</taxon>
        <taxon>Mycobacteriales</taxon>
        <taxon>Mycobacteriaceae</taxon>
        <taxon>Mycobacterium</taxon>
        <taxon>Mycobacterium ulcerans group</taxon>
    </lineage>
</organism>
<reference evidence="1" key="1">
    <citation type="submission" date="2022-06" db="EMBL/GenBank/DDBJ databases">
        <title>Complete genome sequence of Mycobacterium pseudoshottsii NJB1907-Z4.</title>
        <authorList>
            <person name="Komine T."/>
            <person name="Fukano H."/>
            <person name="Wada S."/>
        </authorList>
    </citation>
    <scope>NUCLEOTIDE SEQUENCE</scope>
    <source>
        <strain evidence="1">NJB1907-Z4</strain>
    </source>
</reference>
<dbReference type="Proteomes" id="UP001058626">
    <property type="component" value="Chromosome"/>
</dbReference>
<name>A0A9N7QNZ3_9MYCO</name>
<accession>A0A9N7QNZ3</accession>
<sequence>MAVPAVPAEGPGCGVPAEPVDPVAGASLVLVVAVVPVEMRV</sequence>
<evidence type="ECO:0000313" key="1">
    <source>
        <dbReference type="EMBL" id="BDN82450.1"/>
    </source>
</evidence>
<dbReference type="AlphaFoldDB" id="A0A9N7QNZ3"/>
<evidence type="ECO:0000313" key="2">
    <source>
        <dbReference type="Proteomes" id="UP001058626"/>
    </source>
</evidence>
<gene>
    <name evidence="1" type="ORF">NJB1907Z4_C26650</name>
</gene>
<keyword evidence="2" id="KW-1185">Reference proteome</keyword>
<dbReference type="EMBL" id="AP026367">
    <property type="protein sequence ID" value="BDN82450.1"/>
    <property type="molecule type" value="Genomic_DNA"/>
</dbReference>
<proteinExistence type="predicted"/>
<protein>
    <submittedName>
        <fullName evidence="1">Uncharacterized protein</fullName>
    </submittedName>
</protein>